<name>A0A6A4WDU2_AMPAM</name>
<gene>
    <name evidence="3" type="ORF">FJT64_022596</name>
</gene>
<evidence type="ECO:0000256" key="1">
    <source>
        <dbReference type="SAM" id="MobiDB-lite"/>
    </source>
</evidence>
<keyword evidence="4" id="KW-1185">Reference proteome</keyword>
<sequence>MECLARQILSQTKLLLELVCPALGVPTPPDLERQLRVTFAQFSQSSRATQVREGVEREGREREREER</sequence>
<organism evidence="3 4">
    <name type="scientific">Amphibalanus amphitrite</name>
    <name type="common">Striped barnacle</name>
    <name type="synonym">Balanus amphitrite</name>
    <dbReference type="NCBI Taxonomy" id="1232801"/>
    <lineage>
        <taxon>Eukaryota</taxon>
        <taxon>Metazoa</taxon>
        <taxon>Ecdysozoa</taxon>
        <taxon>Arthropoda</taxon>
        <taxon>Crustacea</taxon>
        <taxon>Multicrustacea</taxon>
        <taxon>Cirripedia</taxon>
        <taxon>Thoracica</taxon>
        <taxon>Thoracicalcarea</taxon>
        <taxon>Balanomorpha</taxon>
        <taxon>Balanoidea</taxon>
        <taxon>Balanidae</taxon>
        <taxon>Amphibalaninae</taxon>
        <taxon>Amphibalanus</taxon>
    </lineage>
</organism>
<evidence type="ECO:0000313" key="4">
    <source>
        <dbReference type="Proteomes" id="UP000440578"/>
    </source>
</evidence>
<reference evidence="3 4" key="1">
    <citation type="submission" date="2019-07" db="EMBL/GenBank/DDBJ databases">
        <title>Draft genome assembly of a fouling barnacle, Amphibalanus amphitrite (Darwin, 1854): The first reference genome for Thecostraca.</title>
        <authorList>
            <person name="Kim W."/>
        </authorList>
    </citation>
    <scope>NUCLEOTIDE SEQUENCE [LARGE SCALE GENOMIC DNA]</scope>
    <source>
        <strain evidence="3">SNU_AA5</strain>
        <tissue evidence="3">Soma without cirri and trophi</tissue>
    </source>
</reference>
<keyword evidence="2" id="KW-0732">Signal</keyword>
<protein>
    <submittedName>
        <fullName evidence="3">Uncharacterized protein</fullName>
    </submittedName>
</protein>
<accession>A0A6A4WDU2</accession>
<feature type="region of interest" description="Disordered" evidence="1">
    <location>
        <begin position="45"/>
        <end position="67"/>
    </location>
</feature>
<evidence type="ECO:0000256" key="2">
    <source>
        <dbReference type="SAM" id="SignalP"/>
    </source>
</evidence>
<dbReference type="Proteomes" id="UP000440578">
    <property type="component" value="Unassembled WGS sequence"/>
</dbReference>
<comment type="caution">
    <text evidence="3">The sequence shown here is derived from an EMBL/GenBank/DDBJ whole genome shotgun (WGS) entry which is preliminary data.</text>
</comment>
<proteinExistence type="predicted"/>
<feature type="compositionally biased region" description="Basic and acidic residues" evidence="1">
    <location>
        <begin position="53"/>
        <end position="67"/>
    </location>
</feature>
<feature type="signal peptide" evidence="2">
    <location>
        <begin position="1"/>
        <end position="24"/>
    </location>
</feature>
<dbReference type="OrthoDB" id="109543at2759"/>
<dbReference type="EMBL" id="VIIS01000716">
    <property type="protein sequence ID" value="KAF0305837.1"/>
    <property type="molecule type" value="Genomic_DNA"/>
</dbReference>
<evidence type="ECO:0000313" key="3">
    <source>
        <dbReference type="EMBL" id="KAF0305837.1"/>
    </source>
</evidence>
<feature type="chain" id="PRO_5025580143" evidence="2">
    <location>
        <begin position="25"/>
        <end position="67"/>
    </location>
</feature>
<dbReference type="AlphaFoldDB" id="A0A6A4WDU2"/>